<dbReference type="Proteomes" id="UP000000238">
    <property type="component" value="Chromosome"/>
</dbReference>
<dbReference type="KEGG" id="hch:HCH_03309"/>
<organism evidence="1 2">
    <name type="scientific">Hahella chejuensis (strain KCTC 2396)</name>
    <dbReference type="NCBI Taxonomy" id="349521"/>
    <lineage>
        <taxon>Bacteria</taxon>
        <taxon>Pseudomonadati</taxon>
        <taxon>Pseudomonadota</taxon>
        <taxon>Gammaproteobacteria</taxon>
        <taxon>Oceanospirillales</taxon>
        <taxon>Hahellaceae</taxon>
        <taxon>Hahella</taxon>
    </lineage>
</organism>
<sequence length="149" mass="17211">MLSTPLFQWPSILNDQKIGVVGLTWIIVEGKQILISFWGRKKMNFDKFKEETLKGLRASAESYAEMILSEPETMAELTDASDEAEREEIIDEIVDTAWERNGEAWFERFVIEPGLPDDVELSELMKILRPSAKYREWVQAVIEERVSEG</sequence>
<proteinExistence type="predicted"/>
<evidence type="ECO:0000313" key="2">
    <source>
        <dbReference type="Proteomes" id="UP000000238"/>
    </source>
</evidence>
<dbReference type="AlphaFoldDB" id="Q2SH10"/>
<accession>Q2SH10</accession>
<dbReference type="EMBL" id="CP000155">
    <property type="protein sequence ID" value="ABC30064.1"/>
    <property type="molecule type" value="Genomic_DNA"/>
</dbReference>
<gene>
    <name evidence="1" type="ordered locus">HCH_03309</name>
</gene>
<dbReference type="HOGENOM" id="CLU_1747086_0_0_6"/>
<name>Q2SH10_HAHCH</name>
<keyword evidence="2" id="KW-1185">Reference proteome</keyword>
<reference evidence="1 2" key="1">
    <citation type="journal article" date="2005" name="Nucleic Acids Res.">
        <title>Genomic blueprint of Hahella chejuensis, a marine microbe producing an algicidal agent.</title>
        <authorList>
            <person name="Jeong H."/>
            <person name="Yim J.H."/>
            <person name="Lee C."/>
            <person name="Choi S.-H."/>
            <person name="Park Y.K."/>
            <person name="Yoon S.H."/>
            <person name="Hur C.-G."/>
            <person name="Kang H.-Y."/>
            <person name="Kim D."/>
            <person name="Lee H.H."/>
            <person name="Park K.H."/>
            <person name="Park S.-H."/>
            <person name="Park H.-S."/>
            <person name="Lee H.K."/>
            <person name="Oh T.K."/>
            <person name="Kim J.F."/>
        </authorList>
    </citation>
    <scope>NUCLEOTIDE SEQUENCE [LARGE SCALE GENOMIC DNA]</scope>
    <source>
        <strain evidence="1 2">KCTC 2396</strain>
    </source>
</reference>
<evidence type="ECO:0000313" key="1">
    <source>
        <dbReference type="EMBL" id="ABC30064.1"/>
    </source>
</evidence>
<protein>
    <submittedName>
        <fullName evidence="1">Uncharacterized protein</fullName>
    </submittedName>
</protein>